<gene>
    <name evidence="1" type="ORF">AYI68_g5686</name>
</gene>
<keyword evidence="2" id="KW-1185">Reference proteome</keyword>
<dbReference type="AlphaFoldDB" id="A0A1R0GTJ4"/>
<sequence length="74" mass="8775">MTHINDFLTKDGLNMEIPTIQSYVAPRIFSKVMKAAIEPLRSMGIKMIFFIDETAIVDYWKKNFIASKRWYWIT</sequence>
<accession>A0A1R0GTJ4</accession>
<proteinExistence type="predicted"/>
<name>A0A1R0GTJ4_9FUNG</name>
<dbReference type="Proteomes" id="UP000187455">
    <property type="component" value="Unassembled WGS sequence"/>
</dbReference>
<evidence type="ECO:0000313" key="2">
    <source>
        <dbReference type="Proteomes" id="UP000187455"/>
    </source>
</evidence>
<dbReference type="EMBL" id="LSSL01003668">
    <property type="protein sequence ID" value="OLY80220.1"/>
    <property type="molecule type" value="Genomic_DNA"/>
</dbReference>
<reference evidence="1 2" key="1">
    <citation type="journal article" date="2016" name="Mol. Biol. Evol.">
        <title>Genome-Wide Survey of Gut Fungi (Harpellales) Reveals the First Horizontally Transferred Ubiquitin Gene from a Mosquito Host.</title>
        <authorList>
            <person name="Wang Y."/>
            <person name="White M.M."/>
            <person name="Kvist S."/>
            <person name="Moncalvo J.M."/>
        </authorList>
    </citation>
    <scope>NUCLEOTIDE SEQUENCE [LARGE SCALE GENOMIC DNA]</scope>
    <source>
        <strain evidence="1 2">ALG-7-W6</strain>
    </source>
</reference>
<organism evidence="1 2">
    <name type="scientific">Smittium mucronatum</name>
    <dbReference type="NCBI Taxonomy" id="133383"/>
    <lineage>
        <taxon>Eukaryota</taxon>
        <taxon>Fungi</taxon>
        <taxon>Fungi incertae sedis</taxon>
        <taxon>Zoopagomycota</taxon>
        <taxon>Kickxellomycotina</taxon>
        <taxon>Harpellomycetes</taxon>
        <taxon>Harpellales</taxon>
        <taxon>Legeriomycetaceae</taxon>
        <taxon>Smittium</taxon>
    </lineage>
</organism>
<protein>
    <submittedName>
        <fullName evidence="1">Uncharacterized protein</fullName>
    </submittedName>
</protein>
<dbReference type="OrthoDB" id="2290196at2759"/>
<comment type="caution">
    <text evidence="1">The sequence shown here is derived from an EMBL/GenBank/DDBJ whole genome shotgun (WGS) entry which is preliminary data.</text>
</comment>
<evidence type="ECO:0000313" key="1">
    <source>
        <dbReference type="EMBL" id="OLY80220.1"/>
    </source>
</evidence>